<evidence type="ECO:0000256" key="3">
    <source>
        <dbReference type="ARBA" id="ARBA00022801"/>
    </source>
</evidence>
<protein>
    <recommendedName>
        <fullName evidence="7">CP-type G domain-containing protein</fullName>
    </recommendedName>
</protein>
<dbReference type="EMBL" id="JBEDUW010000007">
    <property type="protein sequence ID" value="KAK9911366.1"/>
    <property type="molecule type" value="Genomic_DNA"/>
</dbReference>
<evidence type="ECO:0000256" key="2">
    <source>
        <dbReference type="ARBA" id="ARBA00022741"/>
    </source>
</evidence>
<organism evidence="8 9">
    <name type="scientific">Rubus argutus</name>
    <name type="common">Southern blackberry</name>
    <dbReference type="NCBI Taxonomy" id="59490"/>
    <lineage>
        <taxon>Eukaryota</taxon>
        <taxon>Viridiplantae</taxon>
        <taxon>Streptophyta</taxon>
        <taxon>Embryophyta</taxon>
        <taxon>Tracheophyta</taxon>
        <taxon>Spermatophyta</taxon>
        <taxon>Magnoliopsida</taxon>
        <taxon>eudicotyledons</taxon>
        <taxon>Gunneridae</taxon>
        <taxon>Pentapetalae</taxon>
        <taxon>rosids</taxon>
        <taxon>fabids</taxon>
        <taxon>Rosales</taxon>
        <taxon>Rosaceae</taxon>
        <taxon>Rosoideae</taxon>
        <taxon>Rosoideae incertae sedis</taxon>
        <taxon>Rubus</taxon>
    </lineage>
</organism>
<dbReference type="PANTHER" id="PTHR45782">
    <property type="entry name" value="MITOCHONDRIAL RIBOSOME-ASSOCIATED GTPASE 1"/>
    <property type="match status" value="1"/>
</dbReference>
<accession>A0AAW1VWB6</accession>
<dbReference type="InterPro" id="IPR030378">
    <property type="entry name" value="G_CP_dom"/>
</dbReference>
<keyword evidence="4" id="KW-0809">Transit peptide</keyword>
<proteinExistence type="predicted"/>
<keyword evidence="9" id="KW-1185">Reference proteome</keyword>
<dbReference type="GO" id="GO:0003924">
    <property type="term" value="F:GTPase activity"/>
    <property type="evidence" value="ECO:0007669"/>
    <property type="project" value="TreeGrafter"/>
</dbReference>
<evidence type="ECO:0000256" key="6">
    <source>
        <dbReference type="ARBA" id="ARBA00023134"/>
    </source>
</evidence>
<dbReference type="GO" id="GO:0032543">
    <property type="term" value="P:mitochondrial translation"/>
    <property type="evidence" value="ECO:0007669"/>
    <property type="project" value="TreeGrafter"/>
</dbReference>
<evidence type="ECO:0000259" key="7">
    <source>
        <dbReference type="PROSITE" id="PS51721"/>
    </source>
</evidence>
<evidence type="ECO:0000313" key="8">
    <source>
        <dbReference type="EMBL" id="KAK9911366.1"/>
    </source>
</evidence>
<dbReference type="AlphaFoldDB" id="A0AAW1VWB6"/>
<gene>
    <name evidence="8" type="ORF">M0R45_035282</name>
</gene>
<dbReference type="Gene3D" id="3.40.50.300">
    <property type="entry name" value="P-loop containing nucleotide triphosphate hydrolases"/>
    <property type="match status" value="1"/>
</dbReference>
<reference evidence="8 9" key="1">
    <citation type="journal article" date="2023" name="G3 (Bethesda)">
        <title>A chromosome-length genome assembly and annotation of blackberry (Rubus argutus, cv. 'Hillquist').</title>
        <authorList>
            <person name="Bruna T."/>
            <person name="Aryal R."/>
            <person name="Dudchenko O."/>
            <person name="Sargent D.J."/>
            <person name="Mead D."/>
            <person name="Buti M."/>
            <person name="Cavallini A."/>
            <person name="Hytonen T."/>
            <person name="Andres J."/>
            <person name="Pham M."/>
            <person name="Weisz D."/>
            <person name="Mascagni F."/>
            <person name="Usai G."/>
            <person name="Natali L."/>
            <person name="Bassil N."/>
            <person name="Fernandez G.E."/>
            <person name="Lomsadze A."/>
            <person name="Armour M."/>
            <person name="Olukolu B."/>
            <person name="Poorten T."/>
            <person name="Britton C."/>
            <person name="Davik J."/>
            <person name="Ashrafi H."/>
            <person name="Aiden E.L."/>
            <person name="Borodovsky M."/>
            <person name="Worthington M."/>
        </authorList>
    </citation>
    <scope>NUCLEOTIDE SEQUENCE [LARGE SCALE GENOMIC DNA]</scope>
    <source>
        <strain evidence="8">PI 553951</strain>
    </source>
</reference>
<keyword evidence="6" id="KW-0342">GTP-binding</keyword>
<dbReference type="Proteomes" id="UP001457282">
    <property type="component" value="Unassembled WGS sequence"/>
</dbReference>
<keyword evidence="3" id="KW-0378">Hydrolase</keyword>
<dbReference type="InterPro" id="IPR006073">
    <property type="entry name" value="GTP-bd"/>
</dbReference>
<dbReference type="InterPro" id="IPR027417">
    <property type="entry name" value="P-loop_NTPase"/>
</dbReference>
<comment type="caution">
    <text evidence="8">The sequence shown here is derived from an EMBL/GenBank/DDBJ whole genome shotgun (WGS) entry which is preliminary data.</text>
</comment>
<dbReference type="FunFam" id="3.40.50.300:FF:001008">
    <property type="entry name" value="Mitochondrial GTPase 1"/>
    <property type="match status" value="1"/>
</dbReference>
<evidence type="ECO:0000313" key="9">
    <source>
        <dbReference type="Proteomes" id="UP001457282"/>
    </source>
</evidence>
<evidence type="ECO:0000256" key="4">
    <source>
        <dbReference type="ARBA" id="ARBA00022946"/>
    </source>
</evidence>
<keyword evidence="2" id="KW-0547">Nucleotide-binding</keyword>
<evidence type="ECO:0000256" key="5">
    <source>
        <dbReference type="ARBA" id="ARBA00023128"/>
    </source>
</evidence>
<feature type="domain" description="CP-type G" evidence="7">
    <location>
        <begin position="36"/>
        <end position="208"/>
    </location>
</feature>
<dbReference type="CDD" id="cd01856">
    <property type="entry name" value="YlqF"/>
    <property type="match status" value="1"/>
</dbReference>
<sequence length="368" mass="41423">MATATLARQIGSGIIKATNSTGSGGWFSPHMAAASRAIAERMPLVDLVLEVRDARIPLSSAFKQLENYTSSSKRIIVMNKVDLASRSELKEWTKYFEQNNCISYGVNAHNKESIKQFLNFLQARVRELNNVDHSTYTATILLLGIPNVGKSALANYLHRIGRISAAEKGRLKHATVSLQPGEKKDISIFKIGSHPNIYVLDTPGVLPPQIHDEEVCTKLALTGTIIDCFAGEKELAQCFLAILNRSNEYKKWAKLSNSENGRTLIDHSLEYSNNSEDMKQKRQHPADHTQDFIVQDVRQTLFKVISSFDGVTEDEMLIEDEIKAVQRAFQVPMESKKSTQHKIEAKLLNLFRTRWLGHYTLDSIPRKL</sequence>
<comment type="subcellular location">
    <subcellularLocation>
        <location evidence="1">Mitochondrion</location>
    </subcellularLocation>
</comment>
<dbReference type="GO" id="GO:0005739">
    <property type="term" value="C:mitochondrion"/>
    <property type="evidence" value="ECO:0007669"/>
    <property type="project" value="UniProtKB-SubCell"/>
</dbReference>
<keyword evidence="5" id="KW-0496">Mitochondrion</keyword>
<dbReference type="PANTHER" id="PTHR45782:SF1">
    <property type="entry name" value="DAR GTPASE 2, MITOCHONDRIAL"/>
    <property type="match status" value="1"/>
</dbReference>
<dbReference type="Pfam" id="PF01926">
    <property type="entry name" value="MMR_HSR1"/>
    <property type="match status" value="1"/>
</dbReference>
<name>A0AAW1VWB6_RUBAR</name>
<evidence type="ECO:0000256" key="1">
    <source>
        <dbReference type="ARBA" id="ARBA00004173"/>
    </source>
</evidence>
<dbReference type="SUPFAM" id="SSF52540">
    <property type="entry name" value="P-loop containing nucleoside triphosphate hydrolases"/>
    <property type="match status" value="1"/>
</dbReference>
<dbReference type="PROSITE" id="PS51721">
    <property type="entry name" value="G_CP"/>
    <property type="match status" value="1"/>
</dbReference>
<dbReference type="GO" id="GO:0005525">
    <property type="term" value="F:GTP binding"/>
    <property type="evidence" value="ECO:0007669"/>
    <property type="project" value="UniProtKB-KW"/>
</dbReference>